<dbReference type="PANTHER" id="PTHR30514">
    <property type="entry name" value="GLUCOKINASE"/>
    <property type="match status" value="1"/>
</dbReference>
<keyword evidence="1" id="KW-0805">Transcription regulation</keyword>
<dbReference type="InterPro" id="IPR047640">
    <property type="entry name" value="RpiR-like"/>
</dbReference>
<dbReference type="GO" id="GO:1901135">
    <property type="term" value="P:carbohydrate derivative metabolic process"/>
    <property type="evidence" value="ECO:0007669"/>
    <property type="project" value="InterPro"/>
</dbReference>
<dbReference type="SUPFAM" id="SSF53697">
    <property type="entry name" value="SIS domain"/>
    <property type="match status" value="1"/>
</dbReference>
<dbReference type="Gene3D" id="3.40.50.10490">
    <property type="entry name" value="Glucose-6-phosphate isomerase like protein, domain 1"/>
    <property type="match status" value="1"/>
</dbReference>
<feature type="domain" description="SIS" evidence="5">
    <location>
        <begin position="123"/>
        <end position="263"/>
    </location>
</feature>
<dbReference type="CDD" id="cd05013">
    <property type="entry name" value="SIS_RpiR"/>
    <property type="match status" value="1"/>
</dbReference>
<dbReference type="AlphaFoldDB" id="A0A174EZK0"/>
<reference evidence="6 7" key="1">
    <citation type="submission" date="2015-09" db="EMBL/GenBank/DDBJ databases">
        <authorList>
            <consortium name="Pathogen Informatics"/>
        </authorList>
    </citation>
    <scope>NUCLEOTIDE SEQUENCE [LARGE SCALE GENOMIC DNA]</scope>
    <source>
        <strain evidence="6 7">2789STDY5608850</strain>
    </source>
</reference>
<dbReference type="Gene3D" id="1.10.10.10">
    <property type="entry name" value="Winged helix-like DNA-binding domain superfamily/Winged helix DNA-binding domain"/>
    <property type="match status" value="1"/>
</dbReference>
<dbReference type="Proteomes" id="UP000095651">
    <property type="component" value="Unassembled WGS sequence"/>
</dbReference>
<dbReference type="PANTHER" id="PTHR30514:SF10">
    <property type="entry name" value="MURR_RPIR FAMILY TRANSCRIPTIONAL REGULATOR"/>
    <property type="match status" value="1"/>
</dbReference>
<proteinExistence type="predicted"/>
<evidence type="ECO:0000313" key="7">
    <source>
        <dbReference type="Proteomes" id="UP000095651"/>
    </source>
</evidence>
<dbReference type="InterPro" id="IPR035472">
    <property type="entry name" value="RpiR-like_SIS"/>
</dbReference>
<keyword evidence="2" id="KW-0238">DNA-binding</keyword>
<evidence type="ECO:0000256" key="1">
    <source>
        <dbReference type="ARBA" id="ARBA00023015"/>
    </source>
</evidence>
<keyword evidence="3" id="KW-0804">Transcription</keyword>
<dbReference type="GO" id="GO:0003677">
    <property type="term" value="F:DNA binding"/>
    <property type="evidence" value="ECO:0007669"/>
    <property type="project" value="UniProtKB-KW"/>
</dbReference>
<dbReference type="RefSeq" id="WP_055655981.1">
    <property type="nucleotide sequence ID" value="NZ_CABIXC010000006.1"/>
</dbReference>
<sequence>MKGELVKDKSQLTKAEEKICDYIEEYTNKSIFMTVSEIASNCGVAEASVTRFCKKLGFRSFLEFKMTMAQEYHSDTMDEQLLEGDGLPEGDSLQSSVKHYHDHVIVLLRNSLKKNTFEQIERATKLLLESGAVCVWGQGRDCGLAEDVYYKLLEYGKKCDYPRSCHELKLRLGTYTTDDVILVVDGEGNDDTLNEILRQAGENGVKVLAVTENRMSKLAILGDEAICYSHGAVQKSEYSYSTTIAQHYMLDLLIQQMIKEQYGSEDTDISLS</sequence>
<organism evidence="6 7">
    <name type="scientific">Hungatella hathewayi</name>
    <dbReference type="NCBI Taxonomy" id="154046"/>
    <lineage>
        <taxon>Bacteria</taxon>
        <taxon>Bacillati</taxon>
        <taxon>Bacillota</taxon>
        <taxon>Clostridia</taxon>
        <taxon>Lachnospirales</taxon>
        <taxon>Lachnospiraceae</taxon>
        <taxon>Hungatella</taxon>
    </lineage>
</organism>
<dbReference type="InterPro" id="IPR036388">
    <property type="entry name" value="WH-like_DNA-bd_sf"/>
</dbReference>
<protein>
    <submittedName>
        <fullName evidence="6">RpiR family transcriptional regulator</fullName>
    </submittedName>
</protein>
<dbReference type="GO" id="GO:0003700">
    <property type="term" value="F:DNA-binding transcription factor activity"/>
    <property type="evidence" value="ECO:0007669"/>
    <property type="project" value="InterPro"/>
</dbReference>
<dbReference type="Pfam" id="PF01418">
    <property type="entry name" value="HTH_6"/>
    <property type="match status" value="1"/>
</dbReference>
<dbReference type="InterPro" id="IPR001347">
    <property type="entry name" value="SIS_dom"/>
</dbReference>
<dbReference type="InterPro" id="IPR009057">
    <property type="entry name" value="Homeodomain-like_sf"/>
</dbReference>
<dbReference type="InterPro" id="IPR046348">
    <property type="entry name" value="SIS_dom_sf"/>
</dbReference>
<evidence type="ECO:0000259" key="4">
    <source>
        <dbReference type="PROSITE" id="PS51071"/>
    </source>
</evidence>
<dbReference type="PROSITE" id="PS51464">
    <property type="entry name" value="SIS"/>
    <property type="match status" value="1"/>
</dbReference>
<gene>
    <name evidence="6" type="primary">ybbH_2</name>
    <name evidence="6" type="ORF">ERS852407_02803</name>
</gene>
<evidence type="ECO:0000313" key="6">
    <source>
        <dbReference type="EMBL" id="CUO43234.1"/>
    </source>
</evidence>
<dbReference type="SUPFAM" id="SSF46689">
    <property type="entry name" value="Homeodomain-like"/>
    <property type="match status" value="1"/>
</dbReference>
<dbReference type="InterPro" id="IPR000281">
    <property type="entry name" value="HTH_RpiR"/>
</dbReference>
<dbReference type="GO" id="GO:0097367">
    <property type="term" value="F:carbohydrate derivative binding"/>
    <property type="evidence" value="ECO:0007669"/>
    <property type="project" value="InterPro"/>
</dbReference>
<evidence type="ECO:0000256" key="3">
    <source>
        <dbReference type="ARBA" id="ARBA00023163"/>
    </source>
</evidence>
<dbReference type="PROSITE" id="PS51071">
    <property type="entry name" value="HTH_RPIR"/>
    <property type="match status" value="1"/>
</dbReference>
<name>A0A174EZK0_9FIRM</name>
<accession>A0A174EZK0</accession>
<dbReference type="Pfam" id="PF01380">
    <property type="entry name" value="SIS"/>
    <property type="match status" value="1"/>
</dbReference>
<feature type="domain" description="HTH rpiR-type" evidence="4">
    <location>
        <begin position="1"/>
        <end position="75"/>
    </location>
</feature>
<evidence type="ECO:0000256" key="2">
    <source>
        <dbReference type="ARBA" id="ARBA00023125"/>
    </source>
</evidence>
<dbReference type="EMBL" id="CYZE01000006">
    <property type="protein sequence ID" value="CUO43234.1"/>
    <property type="molecule type" value="Genomic_DNA"/>
</dbReference>
<evidence type="ECO:0000259" key="5">
    <source>
        <dbReference type="PROSITE" id="PS51464"/>
    </source>
</evidence>